<dbReference type="Proteomes" id="UP001205740">
    <property type="component" value="Unassembled WGS sequence"/>
</dbReference>
<dbReference type="Pfam" id="PF00300">
    <property type="entry name" value="His_Phos_1"/>
    <property type="match status" value="1"/>
</dbReference>
<gene>
    <name evidence="2" type="ORF">LX12_000888</name>
</gene>
<dbReference type="RefSeq" id="WP_253653325.1">
    <property type="nucleotide sequence ID" value="NZ_BAAAOE010000001.1"/>
</dbReference>
<protein>
    <submittedName>
        <fullName evidence="2">Broad specificity phosphatase PhoE</fullName>
    </submittedName>
</protein>
<keyword evidence="1" id="KW-0378">Hydrolase</keyword>
<dbReference type="EMBL" id="JAMTCG010000002">
    <property type="protein sequence ID" value="MCP2159709.1"/>
    <property type="molecule type" value="Genomic_DNA"/>
</dbReference>
<organism evidence="2 3">
    <name type="scientific">Williamsia serinedens</name>
    <dbReference type="NCBI Taxonomy" id="391736"/>
    <lineage>
        <taxon>Bacteria</taxon>
        <taxon>Bacillati</taxon>
        <taxon>Actinomycetota</taxon>
        <taxon>Actinomycetes</taxon>
        <taxon>Mycobacteriales</taxon>
        <taxon>Nocardiaceae</taxon>
        <taxon>Williamsia</taxon>
    </lineage>
</organism>
<dbReference type="SMART" id="SM00855">
    <property type="entry name" value="PGAM"/>
    <property type="match status" value="1"/>
</dbReference>
<evidence type="ECO:0000313" key="3">
    <source>
        <dbReference type="Proteomes" id="UP001205740"/>
    </source>
</evidence>
<dbReference type="SUPFAM" id="SSF53254">
    <property type="entry name" value="Phosphoglycerate mutase-like"/>
    <property type="match status" value="1"/>
</dbReference>
<evidence type="ECO:0000256" key="1">
    <source>
        <dbReference type="ARBA" id="ARBA00022801"/>
    </source>
</evidence>
<name>A0ABT1GXJ6_9NOCA</name>
<proteinExistence type="predicted"/>
<dbReference type="InterPro" id="IPR029033">
    <property type="entry name" value="His_PPase_superfam"/>
</dbReference>
<accession>A0ABT1GXJ6</accession>
<dbReference type="CDD" id="cd07067">
    <property type="entry name" value="HP_PGM_like"/>
    <property type="match status" value="1"/>
</dbReference>
<comment type="caution">
    <text evidence="2">The sequence shown here is derived from an EMBL/GenBank/DDBJ whole genome shotgun (WGS) entry which is preliminary data.</text>
</comment>
<sequence length="224" mass="23797">MGVVYLVRHGQAHAQAYGSLAEAQSEAGGLTELGHDQARRAGIALARRAGRIDHAVAGSLARQQQTLRHVLDAVDGAPEPETDARWDEYDLGAIATGGEAGKNVHGAGFQAELDDDLRRWVAGTSVGSESYRDYRDRAESAARDLAARAGSGRTVVAVSSAGTIAAVLATLWGLDDERWLTVARTMINTSVTKLIAGRTGLSVVSVNDHAHVDLVDDRDVMTFR</sequence>
<dbReference type="Gene3D" id="3.40.50.1240">
    <property type="entry name" value="Phosphoglycerate mutase-like"/>
    <property type="match status" value="1"/>
</dbReference>
<evidence type="ECO:0000313" key="2">
    <source>
        <dbReference type="EMBL" id="MCP2159709.1"/>
    </source>
</evidence>
<reference evidence="2 3" key="1">
    <citation type="submission" date="2022-06" db="EMBL/GenBank/DDBJ databases">
        <title>Genomic Encyclopedia of Archaeal and Bacterial Type Strains, Phase II (KMG-II): from individual species to whole genera.</title>
        <authorList>
            <person name="Goeker M."/>
        </authorList>
    </citation>
    <scope>NUCLEOTIDE SEQUENCE [LARGE SCALE GENOMIC DNA]</scope>
    <source>
        <strain evidence="2 3">DSM 45037</strain>
    </source>
</reference>
<dbReference type="InterPro" id="IPR051021">
    <property type="entry name" value="Mito_Ser/Thr_phosphatase"/>
</dbReference>
<dbReference type="InterPro" id="IPR013078">
    <property type="entry name" value="His_Pase_superF_clade-1"/>
</dbReference>
<keyword evidence="3" id="KW-1185">Reference proteome</keyword>
<dbReference type="PANTHER" id="PTHR20935:SF0">
    <property type="entry name" value="SERINE_THREONINE-PROTEIN PHOSPHATASE PGAM5, MITOCHONDRIAL"/>
    <property type="match status" value="1"/>
</dbReference>
<dbReference type="PANTHER" id="PTHR20935">
    <property type="entry name" value="PHOSPHOGLYCERATE MUTASE-RELATED"/>
    <property type="match status" value="1"/>
</dbReference>